<name>A0A1J5QPP1_9ZZZZ</name>
<dbReference type="EMBL" id="MLJW01000536">
    <property type="protein sequence ID" value="OIQ85550.1"/>
    <property type="molecule type" value="Genomic_DNA"/>
</dbReference>
<proteinExistence type="predicted"/>
<gene>
    <name evidence="2" type="ORF">GALL_326090</name>
</gene>
<protein>
    <submittedName>
        <fullName evidence="2">Uncharacterized protein</fullName>
    </submittedName>
</protein>
<evidence type="ECO:0000313" key="2">
    <source>
        <dbReference type="EMBL" id="OIQ85550.1"/>
    </source>
</evidence>
<feature type="region of interest" description="Disordered" evidence="1">
    <location>
        <begin position="152"/>
        <end position="185"/>
    </location>
</feature>
<accession>A0A1J5QPP1</accession>
<organism evidence="2">
    <name type="scientific">mine drainage metagenome</name>
    <dbReference type="NCBI Taxonomy" id="410659"/>
    <lineage>
        <taxon>unclassified sequences</taxon>
        <taxon>metagenomes</taxon>
        <taxon>ecological metagenomes</taxon>
    </lineage>
</organism>
<comment type="caution">
    <text evidence="2">The sequence shown here is derived from an EMBL/GenBank/DDBJ whole genome shotgun (WGS) entry which is preliminary data.</text>
</comment>
<sequence>MSEVQWWHWAAALHQADLTDGAVATGLAWALHCWEWRRSTSEEQVLRDVRQPSLEEFRLRYRSGLSERSVRAHFAALRRAGLLEVRRTHSRWAATVHVPSLPGTPAEGSDNTGNQVPVNTSNTGNQVPVYDANSGTSVHQQRHLVAATPFSPEKSQTPLAHARTPAHTREGKEGVGGEASPEDNDAGRRVIDECLRTMPEGVGGNHVAHGYRYRAAKVAAELLASGWLAGQIVRTVTEPSWYGVASSGAVLVKRLEELREQPAPSTPSSPVDSRPTWCGKCDPRTRLLESDDGRMARCPQCHPMAIAAHGVDELEPLSAVGGGR</sequence>
<evidence type="ECO:0000256" key="1">
    <source>
        <dbReference type="SAM" id="MobiDB-lite"/>
    </source>
</evidence>
<reference evidence="2" key="1">
    <citation type="submission" date="2016-10" db="EMBL/GenBank/DDBJ databases">
        <title>Sequence of Gallionella enrichment culture.</title>
        <authorList>
            <person name="Poehlein A."/>
            <person name="Muehling M."/>
            <person name="Daniel R."/>
        </authorList>
    </citation>
    <scope>NUCLEOTIDE SEQUENCE</scope>
</reference>
<dbReference type="AlphaFoldDB" id="A0A1J5QPP1"/>